<proteinExistence type="predicted"/>
<keyword evidence="2" id="KW-1185">Reference proteome</keyword>
<feature type="non-terminal residue" evidence="1">
    <location>
        <position position="1"/>
    </location>
</feature>
<dbReference type="Proteomes" id="UP000625711">
    <property type="component" value="Unassembled WGS sequence"/>
</dbReference>
<comment type="caution">
    <text evidence="1">The sequence shown here is derived from an EMBL/GenBank/DDBJ whole genome shotgun (WGS) entry which is preliminary data.</text>
</comment>
<sequence length="49" mass="5300">ILSTIFPCPCLADLYMSPADFLAAAAVPVIDVDADWRRRGGITSEYANI</sequence>
<evidence type="ECO:0000313" key="2">
    <source>
        <dbReference type="Proteomes" id="UP000625711"/>
    </source>
</evidence>
<accession>A0A834M818</accession>
<dbReference type="AlphaFoldDB" id="A0A834M818"/>
<gene>
    <name evidence="1" type="ORF">GWI33_013226</name>
</gene>
<organism evidence="1 2">
    <name type="scientific">Rhynchophorus ferrugineus</name>
    <name type="common">Red palm weevil</name>
    <name type="synonym">Curculio ferrugineus</name>
    <dbReference type="NCBI Taxonomy" id="354439"/>
    <lineage>
        <taxon>Eukaryota</taxon>
        <taxon>Metazoa</taxon>
        <taxon>Ecdysozoa</taxon>
        <taxon>Arthropoda</taxon>
        <taxon>Hexapoda</taxon>
        <taxon>Insecta</taxon>
        <taxon>Pterygota</taxon>
        <taxon>Neoptera</taxon>
        <taxon>Endopterygota</taxon>
        <taxon>Coleoptera</taxon>
        <taxon>Polyphaga</taxon>
        <taxon>Cucujiformia</taxon>
        <taxon>Curculionidae</taxon>
        <taxon>Dryophthorinae</taxon>
        <taxon>Rhynchophorus</taxon>
    </lineage>
</organism>
<protein>
    <submittedName>
        <fullName evidence="1">Uncharacterized protein</fullName>
    </submittedName>
</protein>
<dbReference type="EMBL" id="JAACXV010013085">
    <property type="protein sequence ID" value="KAF7274093.1"/>
    <property type="molecule type" value="Genomic_DNA"/>
</dbReference>
<name>A0A834M818_RHYFE</name>
<reference evidence="1" key="1">
    <citation type="submission" date="2020-08" db="EMBL/GenBank/DDBJ databases">
        <title>Genome sequencing and assembly of the red palm weevil Rhynchophorus ferrugineus.</title>
        <authorList>
            <person name="Dias G.B."/>
            <person name="Bergman C.M."/>
            <person name="Manee M."/>
        </authorList>
    </citation>
    <scope>NUCLEOTIDE SEQUENCE</scope>
    <source>
        <strain evidence="1">AA-2017</strain>
        <tissue evidence="1">Whole larva</tissue>
    </source>
</reference>
<evidence type="ECO:0000313" key="1">
    <source>
        <dbReference type="EMBL" id="KAF7274093.1"/>
    </source>
</evidence>